<evidence type="ECO:0000313" key="3">
    <source>
        <dbReference type="EMBL" id="OUS41552.1"/>
    </source>
</evidence>
<evidence type="ECO:0000256" key="1">
    <source>
        <dbReference type="SAM" id="SignalP"/>
    </source>
</evidence>
<dbReference type="Proteomes" id="UP000227088">
    <property type="component" value="Unassembled WGS sequence"/>
</dbReference>
<accession>A0A1Y5I302</accession>
<dbReference type="EMBL" id="MABE01000021">
    <property type="protein sequence ID" value="OUS41552.1"/>
    <property type="molecule type" value="Genomic_DNA"/>
</dbReference>
<protein>
    <recommendedName>
        <fullName evidence="2">Solute-binding protein family 3/N-terminal domain-containing protein</fullName>
    </recommendedName>
</protein>
<organism evidence="3 4">
    <name type="scientific">Oleispira antarctica</name>
    <dbReference type="NCBI Taxonomy" id="188908"/>
    <lineage>
        <taxon>Bacteria</taxon>
        <taxon>Pseudomonadati</taxon>
        <taxon>Pseudomonadota</taxon>
        <taxon>Gammaproteobacteria</taxon>
        <taxon>Oceanospirillales</taxon>
        <taxon>Oceanospirillaceae</taxon>
        <taxon>Oleispira</taxon>
    </lineage>
</organism>
<dbReference type="Gene3D" id="3.40.190.10">
    <property type="entry name" value="Periplasmic binding protein-like II"/>
    <property type="match status" value="2"/>
</dbReference>
<dbReference type="InterPro" id="IPR001638">
    <property type="entry name" value="Solute-binding_3/MltF_N"/>
</dbReference>
<evidence type="ECO:0000313" key="4">
    <source>
        <dbReference type="Proteomes" id="UP000227088"/>
    </source>
</evidence>
<keyword evidence="1" id="KW-0732">Signal</keyword>
<proteinExistence type="predicted"/>
<evidence type="ECO:0000259" key="2">
    <source>
        <dbReference type="Pfam" id="PF00497"/>
    </source>
</evidence>
<gene>
    <name evidence="3" type="ORF">A9R00_00360</name>
</gene>
<dbReference type="SUPFAM" id="SSF53850">
    <property type="entry name" value="Periplasmic binding protein-like II"/>
    <property type="match status" value="1"/>
</dbReference>
<sequence>MNFLAFAFVLIFTSAAISQESTEVMVGMYPFAPFVEQRDALDTEAVSGMTIDLLEILNKSQNKYYFNAVLIPPNRRYQSYDRGDYDVIFYENKAWGWQDYNIDVSKVYQAGGEVYVALKHSGRGQEYFNRFDDKRMMGILGFHYGFANFNADEKFLHKKFNMSLFNDNDKILTKLLKQRGDILVITNAYLQRYLKNHPGVKERLLISEKLDQEYNHTVLVRPESVISIAEINQMLDDLAASGKMKQLFDKYGISQH</sequence>
<reference evidence="4" key="1">
    <citation type="journal article" date="2017" name="Proc. Natl. Acad. Sci. U.S.A.">
        <title>Simulation of Deepwater Horizon oil plume reveals substrate specialization within a complex community of hydrocarbon degraders.</title>
        <authorList>
            <person name="Hu P."/>
            <person name="Dubinsky E.A."/>
            <person name="Probst A.J."/>
            <person name="Wang J."/>
            <person name="Sieber C.M.K."/>
            <person name="Tom L.M."/>
            <person name="Gardinali P."/>
            <person name="Banfield J.F."/>
            <person name="Atlas R.M."/>
            <person name="Andersen G.L."/>
        </authorList>
    </citation>
    <scope>NUCLEOTIDE SEQUENCE [LARGE SCALE GENOMIC DNA]</scope>
</reference>
<dbReference type="AlphaFoldDB" id="A0A1Y5I302"/>
<comment type="caution">
    <text evidence="3">The sequence shown here is derived from an EMBL/GenBank/DDBJ whole genome shotgun (WGS) entry which is preliminary data.</text>
</comment>
<name>A0A1Y5I302_OLEAN</name>
<dbReference type="Pfam" id="PF00497">
    <property type="entry name" value="SBP_bac_3"/>
    <property type="match status" value="1"/>
</dbReference>
<feature type="signal peptide" evidence="1">
    <location>
        <begin position="1"/>
        <end position="18"/>
    </location>
</feature>
<feature type="domain" description="Solute-binding protein family 3/N-terminal" evidence="2">
    <location>
        <begin position="31"/>
        <end position="252"/>
    </location>
</feature>
<feature type="chain" id="PRO_5012599324" description="Solute-binding protein family 3/N-terminal domain-containing protein" evidence="1">
    <location>
        <begin position="19"/>
        <end position="256"/>
    </location>
</feature>